<gene>
    <name evidence="3" type="ordered locus">Mycch_5577</name>
</gene>
<dbReference type="Gene3D" id="3.40.50.300">
    <property type="entry name" value="P-loop containing nucleotide triphosphate hydrolases"/>
    <property type="match status" value="2"/>
</dbReference>
<dbReference type="InterPro" id="IPR014001">
    <property type="entry name" value="Helicase_ATP-bd"/>
</dbReference>
<name>I4BSI3_MYCCN</name>
<keyword evidence="3" id="KW-0808">Transferase</keyword>
<organism evidence="3 4">
    <name type="scientific">Mycolicibacterium chubuense (strain NBB4)</name>
    <name type="common">Mycobacterium chubuense</name>
    <dbReference type="NCBI Taxonomy" id="710421"/>
    <lineage>
        <taxon>Bacteria</taxon>
        <taxon>Bacillati</taxon>
        <taxon>Actinomycetota</taxon>
        <taxon>Actinomycetes</taxon>
        <taxon>Mycobacteriales</taxon>
        <taxon>Mycobacteriaceae</taxon>
        <taxon>Mycolicibacterium</taxon>
    </lineage>
</organism>
<dbReference type="EMBL" id="CP003054">
    <property type="protein sequence ID" value="AFM20240.1"/>
    <property type="molecule type" value="Genomic_DNA"/>
</dbReference>
<feature type="domain" description="Helicase C-terminal" evidence="2">
    <location>
        <begin position="1287"/>
        <end position="1451"/>
    </location>
</feature>
<sequence precursor="true">MGTVEPAPVQLAAAEEFRSAVDFPASTDVLVPSGAKARARANLAAIELVHTLRDAGRPATLPEQRTLAAWSGWGAIPQMFDPRADDFATERAQLAGLLTPEQYRRAQASILNAHYTDPAVVSAVWDALGAAGFSDGPVLEPGCGSGTFIGHAPERATLVGVEADDITAAIAALLYPSAQVRHEGFETTRIPEGSFTAAIGNVPFGRYALTDPVHNPRRHSIHNHFIVKSLSLVAPGGYVAVLTSRYTMDSVKITARQDIAQRADLIGALRLPSQAFSRVAGTEVVTDLLIFRRREDGTQVDLNTLDWINTEDAELVDPHTGDEEQVPVNAYFLNNPHYVLGATELGHGLHGSAQLVVSGATGHDLADQIRDHLQPMMAAAVARGMGLTARGSDLSDRITENYTPGLRTQDTQVDDPPLYTLRYNAATRSIDVWAGHGWEPNKTPRTLVQETKELIALRDVATALIAAQRDGEPEPDRDQLRAHLNTLYDNYIRKRGPLNRFEWVQRNATQALHDKRIAKLEATWREQEGTTGRPYDGPVPPELTEQWETQAWEPPEPFKKFRHLEGGMRYDPGWAVVSSLEDFDEETGTATKAAIFTRDVLTADVERSTADTPEEALAMSLDRTRRVDIDLIGELLGVREEDTRALLDGLVCPSLDDPDELVPATTALSGNVRSKLAAAIEAADTNPVYESYVAALREVQPEQREAEDIKVRPGAPWIPAPVIAAFAEKTFGVTGVTAEHIGGRWTVDVAGYKRHGRLMTDDWGLQKRNFDAVSLLEAVCNSKAVVITTEEGEVDAQATFAAQAKCAKITEEFGRWLWSDDERRDTLVSEYNRRFNSLRAPVYDGSQLRLPGLSDHFTPHYYQRNAVARITNEPSTLLDHVVGAGKTGTMLMAAMELRRLGLVRQPWIVVPNHIIEQVGREAKQWYPAANVLLGSSATTAEGRRRFIAQSAASEWDMVIVPQSAFTAINVSNDVRTAYAEKQLDELRTQLQDSTVERSQKAIMRAIKAAQARLEKLMAAETKDVGLRFEESGCDYLLIDEAHMYKNKQRVCNIEELSCATAAQRAEDLSLKLDVLRDRRRDEARARGIPAHAVVERVATFATGTPIANSLGELYVMQAYLRPDLLRAAGVADLGDWGAAFTATHTTVEVNATGTKLRPVTRVAKYTNLPELLALTNAYTDVVTRDQVPVALPELRTGARQIVSLKPDVEVVDFIADLGWRADHLDARKPQRDNILKISNDGRNASLDPRMAHLGAPEHSRAAAVAERAMQVQRRLADRQYRDRDTGELLPARGPLQLMFCDRGTPSKDPRQFTIYQAIKDELVARGMPPEAIRFVHEARNPAQLKALFSQCNRGEVSVLIGSTEKMGTGTNVQSRLAALHHVDVPWRPADLEQREGRILRQGNQNDQIDIFNYVTESSYDTVMWQRVQAKTVFIEQIRCNEVLDSEIEDLGGGDIGAAAAETKAIATGDPRYLRQVELDDTVRRLTALDRAHQQSVRGRDWQVSVLERAIPAKQADIDALAPTAHAAAERGDAPHRIVVGDSTFTDRTDAAAALTAACRRAYMAGKDRGASRFEPIGAAINGVEVLGARDLTHDMLLLRLNLPSRTTEIDGADLLAAGSSLGLDVSGPKQLGLLRRVENLYTGLPEHHVRLQREQERQRAELDDLLANPPAPFDQRSELEANQAELSALTLELRMAAESPEAKARAEAATQRMKMRGREPGWSLTLNPTPALVEELGYPNADAVRRAVRMRERIALERHQREIAPRNHDRTRDEDGPHLSL</sequence>
<dbReference type="GO" id="GO:0003677">
    <property type="term" value="F:DNA binding"/>
    <property type="evidence" value="ECO:0007669"/>
    <property type="project" value="InterPro"/>
</dbReference>
<dbReference type="SUPFAM" id="SSF52540">
    <property type="entry name" value="P-loop containing nucleoside triphosphate hydrolases"/>
    <property type="match status" value="2"/>
</dbReference>
<dbReference type="Proteomes" id="UP000006057">
    <property type="component" value="Plasmid pMYCCH.01"/>
</dbReference>
<dbReference type="InterPro" id="IPR029063">
    <property type="entry name" value="SAM-dependent_MTases_sf"/>
</dbReference>
<keyword evidence="4" id="KW-1185">Reference proteome</keyword>
<dbReference type="HOGENOM" id="CLU_000181_8_6_11"/>
<dbReference type="Gene3D" id="3.40.50.150">
    <property type="entry name" value="Vaccinia Virus protein VP39"/>
    <property type="match status" value="1"/>
</dbReference>
<keyword evidence="3" id="KW-0614">Plasmid</keyword>
<dbReference type="InterPro" id="IPR052933">
    <property type="entry name" value="DNA_Protect_Modify"/>
</dbReference>
<dbReference type="InterPro" id="IPR027417">
    <property type="entry name" value="P-loop_NTPase"/>
</dbReference>
<dbReference type="GO" id="GO:0005524">
    <property type="term" value="F:ATP binding"/>
    <property type="evidence" value="ECO:0007669"/>
    <property type="project" value="InterPro"/>
</dbReference>
<accession>I4BSI3</accession>
<dbReference type="KEGG" id="mcb:Mycch_5577"/>
<keyword evidence="3" id="KW-0489">Methyltransferase</keyword>
<dbReference type="GO" id="GO:0032259">
    <property type="term" value="P:methylation"/>
    <property type="evidence" value="ECO:0007669"/>
    <property type="project" value="UniProtKB-KW"/>
</dbReference>
<dbReference type="Pfam" id="PF04851">
    <property type="entry name" value="ResIII"/>
    <property type="match status" value="1"/>
</dbReference>
<evidence type="ECO:0000313" key="3">
    <source>
        <dbReference type="EMBL" id="AFM20240.1"/>
    </source>
</evidence>
<dbReference type="PRINTS" id="PR00507">
    <property type="entry name" value="N12N6MTFRASE"/>
</dbReference>
<dbReference type="InterPro" id="IPR006935">
    <property type="entry name" value="Helicase/UvrB_N"/>
</dbReference>
<protein>
    <submittedName>
        <fullName evidence="3">DNA methylase</fullName>
    </submittedName>
</protein>
<dbReference type="PANTHER" id="PTHR41313:SF1">
    <property type="entry name" value="DNA METHYLASE ADENINE-SPECIFIC DOMAIN-CONTAINING PROTEIN"/>
    <property type="match status" value="1"/>
</dbReference>
<dbReference type="SMART" id="SM00490">
    <property type="entry name" value="HELICc"/>
    <property type="match status" value="1"/>
</dbReference>
<dbReference type="RefSeq" id="WP_014805529.1">
    <property type="nucleotide sequence ID" value="NC_018022.1"/>
</dbReference>
<reference evidence="3 4" key="1">
    <citation type="submission" date="2012-06" db="EMBL/GenBank/DDBJ databases">
        <title>Complete sequence of plasmid 1 of Mycobacterium chubuense NBB4.</title>
        <authorList>
            <consortium name="US DOE Joint Genome Institute"/>
            <person name="Lucas S."/>
            <person name="Han J."/>
            <person name="Lapidus A."/>
            <person name="Cheng J.-F."/>
            <person name="Goodwin L."/>
            <person name="Pitluck S."/>
            <person name="Peters L."/>
            <person name="Mikhailova N."/>
            <person name="Teshima H."/>
            <person name="Detter J.C."/>
            <person name="Han C."/>
            <person name="Tapia R."/>
            <person name="Land M."/>
            <person name="Hauser L."/>
            <person name="Kyrpides N."/>
            <person name="Ivanova N."/>
            <person name="Pagani I."/>
            <person name="Mattes T."/>
            <person name="Holmes A."/>
            <person name="Rutledge P."/>
            <person name="Paulsen I."/>
            <person name="Coleman N."/>
            <person name="Woyke T."/>
        </authorList>
    </citation>
    <scope>NUCLEOTIDE SEQUENCE [LARGE SCALE GENOMIC DNA]</scope>
    <source>
        <strain evidence="3 4">NBB4</strain>
        <plasmid evidence="3 4">pMYCCH.01</plasmid>
    </source>
</reference>
<dbReference type="GO" id="GO:0008168">
    <property type="term" value="F:methyltransferase activity"/>
    <property type="evidence" value="ECO:0007669"/>
    <property type="project" value="UniProtKB-KW"/>
</dbReference>
<dbReference type="PROSITE" id="PS51194">
    <property type="entry name" value="HELICASE_CTER"/>
    <property type="match status" value="1"/>
</dbReference>
<dbReference type="InterPro" id="IPR001650">
    <property type="entry name" value="Helicase_C-like"/>
</dbReference>
<evidence type="ECO:0000256" key="1">
    <source>
        <dbReference type="SAM" id="MobiDB-lite"/>
    </source>
</evidence>
<evidence type="ECO:0000313" key="4">
    <source>
        <dbReference type="Proteomes" id="UP000006057"/>
    </source>
</evidence>
<evidence type="ECO:0000259" key="2">
    <source>
        <dbReference type="PROSITE" id="PS51194"/>
    </source>
</evidence>
<dbReference type="SMART" id="SM00487">
    <property type="entry name" value="DEXDc"/>
    <property type="match status" value="1"/>
</dbReference>
<dbReference type="GO" id="GO:0016787">
    <property type="term" value="F:hydrolase activity"/>
    <property type="evidence" value="ECO:0007669"/>
    <property type="project" value="InterPro"/>
</dbReference>
<dbReference type="SUPFAM" id="SSF53335">
    <property type="entry name" value="S-adenosyl-L-methionine-dependent methyltransferases"/>
    <property type="match status" value="1"/>
</dbReference>
<geneLocation type="plasmid" evidence="3 4">
    <name>pMYCCH.01</name>
</geneLocation>
<feature type="region of interest" description="Disordered" evidence="1">
    <location>
        <begin position="1759"/>
        <end position="1781"/>
    </location>
</feature>
<proteinExistence type="predicted"/>
<dbReference type="PANTHER" id="PTHR41313">
    <property type="entry name" value="ADENINE-SPECIFIC METHYLTRANSFERASE"/>
    <property type="match status" value="1"/>
</dbReference>
<dbReference type="PATRIC" id="fig|710421.3.peg.5562"/>